<dbReference type="InterPro" id="IPR015422">
    <property type="entry name" value="PyrdxlP-dep_Trfase_small"/>
</dbReference>
<dbReference type="EMBL" id="LBVC01000075">
    <property type="protein sequence ID" value="KKQ76358.1"/>
    <property type="molecule type" value="Genomic_DNA"/>
</dbReference>
<evidence type="ECO:0000256" key="5">
    <source>
        <dbReference type="RuleBase" id="RU004508"/>
    </source>
</evidence>
<dbReference type="PANTHER" id="PTHR30244">
    <property type="entry name" value="TRANSAMINASE"/>
    <property type="match status" value="1"/>
</dbReference>
<feature type="modified residue" description="N6-(pyridoxal phosphate)lysine" evidence="4">
    <location>
        <position position="189"/>
    </location>
</feature>
<gene>
    <name evidence="6" type="ORF">US99_C0075G0004</name>
</gene>
<sequence length="369" mass="41415">MIKKILLMDLPGQFKFVEKEVLPKIKEVLKSGRYIMGPEVKRFEDNFAKYCHARYCIGTSSGTESLYLSLLALGIGEGDEVITVPNTFTATAEVIVLVGAKPVFCDVDPNTLNLDPKSLKSKITKKTKAVIPVHLHGNPVDIDEIHRLCKPKKIVVIEDAAQAHGAKYKGRVIGSLVSETTCFSFHPVKNLGAFGDGGAVVTNNGKLEEIIRKLSNHGREDHYFHSMIGTTGRLDAIQGAILDIKLKYLTKWIKQKAKLVKYYRKKLPNVCKFIDTTKGGESSHHIFAIIISERDELAKYLKGFGIETGVHYPTPLHLQPAYKFLGYRVGDFPVAEKYANETLSLPLYPHMKKEEIDFVIEKIHQFYDK</sequence>
<evidence type="ECO:0000256" key="2">
    <source>
        <dbReference type="ARBA" id="ARBA00037999"/>
    </source>
</evidence>
<feature type="active site" description="Proton acceptor" evidence="3">
    <location>
        <position position="189"/>
    </location>
</feature>
<comment type="caution">
    <text evidence="6">The sequence shown here is derived from an EMBL/GenBank/DDBJ whole genome shotgun (WGS) entry which is preliminary data.</text>
</comment>
<dbReference type="Gene3D" id="3.90.1150.10">
    <property type="entry name" value="Aspartate Aminotransferase, domain 1"/>
    <property type="match status" value="1"/>
</dbReference>
<dbReference type="GO" id="GO:0008483">
    <property type="term" value="F:transaminase activity"/>
    <property type="evidence" value="ECO:0007669"/>
    <property type="project" value="TreeGrafter"/>
</dbReference>
<evidence type="ECO:0000256" key="1">
    <source>
        <dbReference type="ARBA" id="ARBA00022898"/>
    </source>
</evidence>
<dbReference type="PANTHER" id="PTHR30244:SF36">
    <property type="entry name" value="3-OXO-GLUCOSE-6-PHOSPHATE:GLUTAMATE AMINOTRANSFERASE"/>
    <property type="match status" value="1"/>
</dbReference>
<dbReference type="Proteomes" id="UP000034324">
    <property type="component" value="Unassembled WGS sequence"/>
</dbReference>
<evidence type="ECO:0000256" key="3">
    <source>
        <dbReference type="PIRSR" id="PIRSR000390-1"/>
    </source>
</evidence>
<dbReference type="Gene3D" id="3.40.640.10">
    <property type="entry name" value="Type I PLP-dependent aspartate aminotransferase-like (Major domain)"/>
    <property type="match status" value="1"/>
</dbReference>
<dbReference type="SUPFAM" id="SSF53383">
    <property type="entry name" value="PLP-dependent transferases"/>
    <property type="match status" value="1"/>
</dbReference>
<proteinExistence type="inferred from homology"/>
<dbReference type="InterPro" id="IPR015421">
    <property type="entry name" value="PyrdxlP-dep_Trfase_major"/>
</dbReference>
<dbReference type="CDD" id="cd00616">
    <property type="entry name" value="AHBA_syn"/>
    <property type="match status" value="1"/>
</dbReference>
<dbReference type="AlphaFoldDB" id="A0A0G0K9M3"/>
<dbReference type="PIRSF" id="PIRSF000390">
    <property type="entry name" value="PLP_StrS"/>
    <property type="match status" value="1"/>
</dbReference>
<dbReference type="Pfam" id="PF01041">
    <property type="entry name" value="DegT_DnrJ_EryC1"/>
    <property type="match status" value="1"/>
</dbReference>
<dbReference type="GO" id="GO:0030170">
    <property type="term" value="F:pyridoxal phosphate binding"/>
    <property type="evidence" value="ECO:0007669"/>
    <property type="project" value="TreeGrafter"/>
</dbReference>
<dbReference type="InterPro" id="IPR000653">
    <property type="entry name" value="DegT/StrS_aminotransferase"/>
</dbReference>
<protein>
    <submittedName>
        <fullName evidence="6">Glutamine-scyllo-inositol transaminase</fullName>
    </submittedName>
</protein>
<evidence type="ECO:0000313" key="6">
    <source>
        <dbReference type="EMBL" id="KKQ76358.1"/>
    </source>
</evidence>
<organism evidence="6 7">
    <name type="scientific">Candidatus Daviesbacteria bacterium GW2011_GWF2_38_6</name>
    <dbReference type="NCBI Taxonomy" id="1618432"/>
    <lineage>
        <taxon>Bacteria</taxon>
        <taxon>Candidatus Daviesiibacteriota</taxon>
    </lineage>
</organism>
<name>A0A0G0K9M3_9BACT</name>
<reference evidence="6 7" key="1">
    <citation type="journal article" date="2015" name="Nature">
        <title>rRNA introns, odd ribosomes, and small enigmatic genomes across a large radiation of phyla.</title>
        <authorList>
            <person name="Brown C.T."/>
            <person name="Hug L.A."/>
            <person name="Thomas B.C."/>
            <person name="Sharon I."/>
            <person name="Castelle C.J."/>
            <person name="Singh A."/>
            <person name="Wilkins M.J."/>
            <person name="Williams K.H."/>
            <person name="Banfield J.F."/>
        </authorList>
    </citation>
    <scope>NUCLEOTIDE SEQUENCE [LARGE SCALE GENOMIC DNA]</scope>
</reference>
<accession>A0A0G0K9M3</accession>
<keyword evidence="1 4" id="KW-0663">Pyridoxal phosphate</keyword>
<evidence type="ECO:0000313" key="7">
    <source>
        <dbReference type="Proteomes" id="UP000034324"/>
    </source>
</evidence>
<evidence type="ECO:0000256" key="4">
    <source>
        <dbReference type="PIRSR" id="PIRSR000390-2"/>
    </source>
</evidence>
<dbReference type="InterPro" id="IPR015424">
    <property type="entry name" value="PyrdxlP-dep_Trfase"/>
</dbReference>
<dbReference type="GO" id="GO:0000271">
    <property type="term" value="P:polysaccharide biosynthetic process"/>
    <property type="evidence" value="ECO:0007669"/>
    <property type="project" value="TreeGrafter"/>
</dbReference>
<comment type="similarity">
    <text evidence="2 5">Belongs to the DegT/DnrJ/EryC1 family.</text>
</comment>